<dbReference type="PROSITE" id="PS50930">
    <property type="entry name" value="HTH_LYTTR"/>
    <property type="match status" value="1"/>
</dbReference>
<proteinExistence type="predicted"/>
<evidence type="ECO:0000256" key="1">
    <source>
        <dbReference type="SAM" id="MobiDB-lite"/>
    </source>
</evidence>
<feature type="region of interest" description="Disordered" evidence="1">
    <location>
        <begin position="1"/>
        <end position="29"/>
    </location>
</feature>
<dbReference type="EMBL" id="QNRR01000017">
    <property type="protein sequence ID" value="RBP36321.1"/>
    <property type="molecule type" value="Genomic_DNA"/>
</dbReference>
<dbReference type="OrthoDB" id="9781059at2"/>
<dbReference type="SUPFAM" id="SSF55781">
    <property type="entry name" value="GAF domain-like"/>
    <property type="match status" value="1"/>
</dbReference>
<dbReference type="InterPro" id="IPR007492">
    <property type="entry name" value="LytTR_DNA-bd_dom"/>
</dbReference>
<dbReference type="Pfam" id="PF01590">
    <property type="entry name" value="GAF"/>
    <property type="match status" value="1"/>
</dbReference>
<gene>
    <name evidence="3" type="ORF">DES53_11710</name>
</gene>
<dbReference type="Proteomes" id="UP000253426">
    <property type="component" value="Unassembled WGS sequence"/>
</dbReference>
<dbReference type="InterPro" id="IPR003018">
    <property type="entry name" value="GAF"/>
</dbReference>
<organism evidence="3 4">
    <name type="scientific">Roseimicrobium gellanilyticum</name>
    <dbReference type="NCBI Taxonomy" id="748857"/>
    <lineage>
        <taxon>Bacteria</taxon>
        <taxon>Pseudomonadati</taxon>
        <taxon>Verrucomicrobiota</taxon>
        <taxon>Verrucomicrobiia</taxon>
        <taxon>Verrucomicrobiales</taxon>
        <taxon>Verrucomicrobiaceae</taxon>
        <taxon>Roseimicrobium</taxon>
    </lineage>
</organism>
<dbReference type="InterPro" id="IPR046947">
    <property type="entry name" value="LytR-like"/>
</dbReference>
<sequence length="315" mass="35175">MKSLSPNGSPKYSPEIASKRAAKPKSESSTEEHSVWKLLAMAATAANPITALNSSLAILGPLYRADRAWLGRYNEGLTHFWGVSDWVAPGVISHVHEMQGVSVDVIVDAHRKFLRRERVEIPDVERLPRQSRSLQAELRREGVRSTLSAGLVRDGTLIGFFGFDHVRELAAWTAADLDRISALGDFLAALLHRSLSEAPPADLPSTTPGSIFVTERNGLRALSIEEVFFIKADGDYSHVQLGNGQSYYERRSLRTWIAQLPRERFLRVHQSYLVNGNRIAQLERGANWTLTLQEVPEPIPVGRAYRHAVRLHLGF</sequence>
<keyword evidence="4" id="KW-1185">Reference proteome</keyword>
<evidence type="ECO:0000259" key="2">
    <source>
        <dbReference type="PROSITE" id="PS50930"/>
    </source>
</evidence>
<dbReference type="GO" id="GO:0000156">
    <property type="term" value="F:phosphorelay response regulator activity"/>
    <property type="evidence" value="ECO:0007669"/>
    <property type="project" value="InterPro"/>
</dbReference>
<protein>
    <submittedName>
        <fullName evidence="3">GAF domain-containing protein</fullName>
    </submittedName>
</protein>
<feature type="compositionally biased region" description="Polar residues" evidence="1">
    <location>
        <begin position="1"/>
        <end position="10"/>
    </location>
</feature>
<comment type="caution">
    <text evidence="3">The sequence shown here is derived from an EMBL/GenBank/DDBJ whole genome shotgun (WGS) entry which is preliminary data.</text>
</comment>
<dbReference type="AlphaFoldDB" id="A0A366H4R1"/>
<evidence type="ECO:0000313" key="4">
    <source>
        <dbReference type="Proteomes" id="UP000253426"/>
    </source>
</evidence>
<dbReference type="InterPro" id="IPR029016">
    <property type="entry name" value="GAF-like_dom_sf"/>
</dbReference>
<dbReference type="Pfam" id="PF04397">
    <property type="entry name" value="LytTR"/>
    <property type="match status" value="1"/>
</dbReference>
<accession>A0A366H4R1</accession>
<evidence type="ECO:0000313" key="3">
    <source>
        <dbReference type="EMBL" id="RBP36321.1"/>
    </source>
</evidence>
<dbReference type="Gene3D" id="2.40.50.1020">
    <property type="entry name" value="LytTr DNA-binding domain"/>
    <property type="match status" value="1"/>
</dbReference>
<dbReference type="Gene3D" id="3.30.450.40">
    <property type="match status" value="1"/>
</dbReference>
<dbReference type="RefSeq" id="WP_113961919.1">
    <property type="nucleotide sequence ID" value="NZ_QNRR01000017.1"/>
</dbReference>
<dbReference type="PANTHER" id="PTHR37299:SF1">
    <property type="entry name" value="STAGE 0 SPORULATION PROTEIN A HOMOLOG"/>
    <property type="match status" value="1"/>
</dbReference>
<name>A0A366H4R1_9BACT</name>
<reference evidence="3 4" key="1">
    <citation type="submission" date="2018-06" db="EMBL/GenBank/DDBJ databases">
        <title>Genomic Encyclopedia of Type Strains, Phase IV (KMG-IV): sequencing the most valuable type-strain genomes for metagenomic binning, comparative biology and taxonomic classification.</title>
        <authorList>
            <person name="Goeker M."/>
        </authorList>
    </citation>
    <scope>NUCLEOTIDE SEQUENCE [LARGE SCALE GENOMIC DNA]</scope>
    <source>
        <strain evidence="3 4">DSM 25532</strain>
    </source>
</reference>
<dbReference type="GO" id="GO:0003677">
    <property type="term" value="F:DNA binding"/>
    <property type="evidence" value="ECO:0007669"/>
    <property type="project" value="InterPro"/>
</dbReference>
<dbReference type="SMART" id="SM00850">
    <property type="entry name" value="LytTR"/>
    <property type="match status" value="1"/>
</dbReference>
<dbReference type="PANTHER" id="PTHR37299">
    <property type="entry name" value="TRANSCRIPTIONAL REGULATOR-RELATED"/>
    <property type="match status" value="1"/>
</dbReference>
<feature type="domain" description="HTH LytTR-type" evidence="2">
    <location>
        <begin position="222"/>
        <end position="315"/>
    </location>
</feature>